<keyword evidence="1" id="KW-0472">Membrane</keyword>
<organism evidence="2 3">
    <name type="scientific">Fluctibacter halophilus</name>
    <dbReference type="NCBI Taxonomy" id="226011"/>
    <lineage>
        <taxon>Bacteria</taxon>
        <taxon>Pseudomonadati</taxon>
        <taxon>Pseudomonadota</taxon>
        <taxon>Gammaproteobacteria</taxon>
        <taxon>Alteromonadales</taxon>
        <taxon>Alteromonadaceae</taxon>
        <taxon>Fluctibacter</taxon>
    </lineage>
</organism>
<feature type="transmembrane region" description="Helical" evidence="1">
    <location>
        <begin position="29"/>
        <end position="46"/>
    </location>
</feature>
<evidence type="ECO:0000313" key="3">
    <source>
        <dbReference type="Proteomes" id="UP001520878"/>
    </source>
</evidence>
<dbReference type="Proteomes" id="UP001520878">
    <property type="component" value="Unassembled WGS sequence"/>
</dbReference>
<keyword evidence="1" id="KW-1133">Transmembrane helix</keyword>
<dbReference type="EMBL" id="JAJEWP010000001">
    <property type="protein sequence ID" value="MCC2615171.1"/>
    <property type="molecule type" value="Genomic_DNA"/>
</dbReference>
<gene>
    <name evidence="2" type="ORF">LJ739_02795</name>
</gene>
<evidence type="ECO:0000256" key="1">
    <source>
        <dbReference type="SAM" id="Phobius"/>
    </source>
</evidence>
<sequence length="65" mass="7270">MIVALIIASLSSLFFYVQAFRNAMPAKKWALAGFLCGPFLLPMFGISQQVRLRQSIGFQNGYLRA</sequence>
<keyword evidence="3" id="KW-1185">Reference proteome</keyword>
<evidence type="ECO:0000313" key="2">
    <source>
        <dbReference type="EMBL" id="MCC2615171.1"/>
    </source>
</evidence>
<dbReference type="RefSeq" id="WP_229157080.1">
    <property type="nucleotide sequence ID" value="NZ_JAJEWP010000001.1"/>
</dbReference>
<accession>A0ABS8G4X6</accession>
<comment type="caution">
    <text evidence="2">The sequence shown here is derived from an EMBL/GenBank/DDBJ whole genome shotgun (WGS) entry which is preliminary data.</text>
</comment>
<proteinExistence type="predicted"/>
<name>A0ABS8G4X6_9ALTE</name>
<keyword evidence="1" id="KW-0812">Transmembrane</keyword>
<reference evidence="2 3" key="1">
    <citation type="submission" date="2021-10" db="EMBL/GenBank/DDBJ databases">
        <title>Draft genome of Aestuariibacter halophilus JC2043.</title>
        <authorList>
            <person name="Emsley S.A."/>
            <person name="Pfannmuller K.M."/>
            <person name="Ushijima B."/>
            <person name="Saw J.H."/>
            <person name="Videau P."/>
        </authorList>
    </citation>
    <scope>NUCLEOTIDE SEQUENCE [LARGE SCALE GENOMIC DNA]</scope>
    <source>
        <strain evidence="2 3">JC2043</strain>
    </source>
</reference>
<protein>
    <submittedName>
        <fullName evidence="2">Uncharacterized protein</fullName>
    </submittedName>
</protein>